<dbReference type="PROSITE" id="PS00502">
    <property type="entry name" value="POLYGALACTURONASE"/>
    <property type="match status" value="1"/>
</dbReference>
<dbReference type="SUPFAM" id="SSF51126">
    <property type="entry name" value="Pectin lyase-like"/>
    <property type="match status" value="1"/>
</dbReference>
<evidence type="ECO:0000256" key="7">
    <source>
        <dbReference type="ARBA" id="ARBA00023316"/>
    </source>
</evidence>
<dbReference type="InterPro" id="IPR012334">
    <property type="entry name" value="Pectin_lyas_fold"/>
</dbReference>
<evidence type="ECO:0000256" key="1">
    <source>
        <dbReference type="ARBA" id="ARBA00004191"/>
    </source>
</evidence>
<accession>A0A1S3BRD3</accession>
<reference evidence="11" key="1">
    <citation type="submission" date="2025-05" db="UniProtKB">
        <authorList>
            <consortium name="RefSeq"/>
        </authorList>
    </citation>
    <scope>NUCLEOTIDE SEQUENCE [LARGE SCALE GENOMIC DNA]</scope>
</reference>
<dbReference type="GO" id="GO:0005975">
    <property type="term" value="P:carbohydrate metabolic process"/>
    <property type="evidence" value="ECO:0007669"/>
    <property type="project" value="InterPro"/>
</dbReference>
<dbReference type="Pfam" id="PF00295">
    <property type="entry name" value="Glyco_hydro_28"/>
    <property type="match status" value="1"/>
</dbReference>
<evidence type="ECO:0000256" key="8">
    <source>
        <dbReference type="PROSITE-ProRule" id="PRU10052"/>
    </source>
</evidence>
<gene>
    <name evidence="12" type="primary">LOC103492867</name>
</gene>
<reference evidence="12" key="2">
    <citation type="submission" date="2025-08" db="UniProtKB">
        <authorList>
            <consortium name="RefSeq"/>
        </authorList>
    </citation>
    <scope>IDENTIFICATION</scope>
    <source>
        <tissue evidence="12">Stem</tissue>
    </source>
</reference>
<dbReference type="SMART" id="SM00710">
    <property type="entry name" value="PbH1"/>
    <property type="match status" value="4"/>
</dbReference>
<dbReference type="GO" id="GO:0004650">
    <property type="term" value="F:polygalacturonase activity"/>
    <property type="evidence" value="ECO:0007669"/>
    <property type="project" value="InterPro"/>
</dbReference>
<dbReference type="InterPro" id="IPR011050">
    <property type="entry name" value="Pectin_lyase_fold/virulence"/>
</dbReference>
<keyword evidence="5 9" id="KW-0378">Hydrolase</keyword>
<evidence type="ECO:0000256" key="3">
    <source>
        <dbReference type="ARBA" id="ARBA00022512"/>
    </source>
</evidence>
<dbReference type="eggNOG" id="ENOG502QV2R">
    <property type="taxonomic scope" value="Eukaryota"/>
</dbReference>
<dbReference type="InParanoid" id="A0A1S3BRD3"/>
<dbReference type="Proteomes" id="UP001652600">
    <property type="component" value="Chromosome 1"/>
</dbReference>
<comment type="similarity">
    <text evidence="2 9">Belongs to the glycosyl hydrolase 28 family.</text>
</comment>
<evidence type="ECO:0000256" key="6">
    <source>
        <dbReference type="ARBA" id="ARBA00023295"/>
    </source>
</evidence>
<feature type="chain" id="PRO_5046332265" evidence="10">
    <location>
        <begin position="28"/>
        <end position="499"/>
    </location>
</feature>
<proteinExistence type="inferred from homology"/>
<dbReference type="GeneID" id="103492867"/>
<dbReference type="Gramene" id="MELO3C015728.2.1">
    <property type="protein sequence ID" value="MELO3C015728.2.1"/>
    <property type="gene ID" value="MELO3C015728.2"/>
</dbReference>
<dbReference type="PANTHER" id="PTHR31375">
    <property type="match status" value="1"/>
</dbReference>
<evidence type="ECO:0000313" key="11">
    <source>
        <dbReference type="Proteomes" id="UP001652600"/>
    </source>
</evidence>
<evidence type="ECO:0000313" key="12">
    <source>
        <dbReference type="RefSeq" id="XP_008451635.2"/>
    </source>
</evidence>
<keyword evidence="7" id="KW-0961">Cell wall biogenesis/degradation</keyword>
<dbReference type="InterPro" id="IPR000743">
    <property type="entry name" value="Glyco_hydro_28"/>
</dbReference>
<evidence type="ECO:0000256" key="10">
    <source>
        <dbReference type="SAM" id="SignalP"/>
    </source>
</evidence>
<feature type="active site" evidence="8">
    <location>
        <position position="304"/>
    </location>
</feature>
<sequence length="499" mass="54307">MTITRDIGLFQILLWVFAWQCCDKVSAITNDIANLNYEIVSTINQQLPSPVAAPGPLGIETLPDLDNMVNDDINTNYNDLNGNGGSVFHVTKHGAKADGKTDDAQAFVTTWIEACRNTVGPAKILIPEGTYLVGPVTLAGPCKSFPITLENQGTVKATTDISQYSSPEWFSIEDITGFILTGSGVFDGQGVAAWPYNDCKNNNICQLLPISIKFSRLNDTIVDRLTSLNSKGFHMSLFSCYNFTATNINIIAPHDSPNTDGIHLSTSKLVNIANSIIGTGDDCVSIGHSTEKITVTNVTCGPGHGLSVGSLGKYPEEKDVYDVLVKNCTIFNATNGARIKTFASPISGSASGIIFEDIVMYNVKYPIIIDQTYDTNENKESKWKVSDVHFKNIRGTSATNVAVLLDCSKLLPCEGVELRDIDLTYGGTDLKNTTIVSSCSNAKITTFGVQNPPPCDEMEKLVFDNPFPPIRNPYHYPRLQMVGARVKMSWESGCQQETN</sequence>
<evidence type="ECO:0000256" key="2">
    <source>
        <dbReference type="ARBA" id="ARBA00008834"/>
    </source>
</evidence>
<name>A0A1S3BRD3_CUCME</name>
<keyword evidence="6 9" id="KW-0326">Glycosidase</keyword>
<comment type="subcellular location">
    <subcellularLocation>
        <location evidence="1">Secreted</location>
        <location evidence="1">Cell wall</location>
    </subcellularLocation>
</comment>
<dbReference type="InterPro" id="IPR006626">
    <property type="entry name" value="PbH1"/>
</dbReference>
<protein>
    <submittedName>
        <fullName evidence="12">Exopolygalacturonase-like</fullName>
    </submittedName>
</protein>
<organism evidence="11 12">
    <name type="scientific">Cucumis melo</name>
    <name type="common">Muskmelon</name>
    <dbReference type="NCBI Taxonomy" id="3656"/>
    <lineage>
        <taxon>Eukaryota</taxon>
        <taxon>Viridiplantae</taxon>
        <taxon>Streptophyta</taxon>
        <taxon>Embryophyta</taxon>
        <taxon>Tracheophyta</taxon>
        <taxon>Spermatophyta</taxon>
        <taxon>Magnoliopsida</taxon>
        <taxon>eudicotyledons</taxon>
        <taxon>Gunneridae</taxon>
        <taxon>Pentapetalae</taxon>
        <taxon>rosids</taxon>
        <taxon>fabids</taxon>
        <taxon>Cucurbitales</taxon>
        <taxon>Cucurbitaceae</taxon>
        <taxon>Benincaseae</taxon>
        <taxon>Cucumis</taxon>
    </lineage>
</organism>
<evidence type="ECO:0000256" key="4">
    <source>
        <dbReference type="ARBA" id="ARBA00022525"/>
    </source>
</evidence>
<evidence type="ECO:0000256" key="9">
    <source>
        <dbReference type="RuleBase" id="RU361169"/>
    </source>
</evidence>
<keyword evidence="4" id="KW-0964">Secreted</keyword>
<keyword evidence="3" id="KW-0134">Cell wall</keyword>
<dbReference type="RefSeq" id="XP_008451635.2">
    <property type="nucleotide sequence ID" value="XM_008453413.2"/>
</dbReference>
<dbReference type="AlphaFoldDB" id="A0A1S3BRD3"/>
<evidence type="ECO:0000256" key="5">
    <source>
        <dbReference type="ARBA" id="ARBA00022801"/>
    </source>
</evidence>
<keyword evidence="11" id="KW-1185">Reference proteome</keyword>
<dbReference type="GO" id="GO:0071555">
    <property type="term" value="P:cell wall organization"/>
    <property type="evidence" value="ECO:0007669"/>
    <property type="project" value="UniProtKB-KW"/>
</dbReference>
<dbReference type="Gene3D" id="2.160.20.10">
    <property type="entry name" value="Single-stranded right-handed beta-helix, Pectin lyase-like"/>
    <property type="match status" value="1"/>
</dbReference>
<dbReference type="KEGG" id="cmo:103492867"/>
<keyword evidence="10" id="KW-0732">Signal</keyword>
<feature type="signal peptide" evidence="10">
    <location>
        <begin position="1"/>
        <end position="27"/>
    </location>
</feature>